<organism evidence="16 17">
    <name type="scientific">Kwoniella heveanensis BCC8398</name>
    <dbReference type="NCBI Taxonomy" id="1296120"/>
    <lineage>
        <taxon>Eukaryota</taxon>
        <taxon>Fungi</taxon>
        <taxon>Dikarya</taxon>
        <taxon>Basidiomycota</taxon>
        <taxon>Agaricomycotina</taxon>
        <taxon>Tremellomycetes</taxon>
        <taxon>Tremellales</taxon>
        <taxon>Cryptococcaceae</taxon>
        <taxon>Kwoniella</taxon>
    </lineage>
</organism>
<dbReference type="OrthoDB" id="787137at2759"/>
<dbReference type="Pfam" id="PF17772">
    <property type="entry name" value="zf-MYST"/>
    <property type="match status" value="1"/>
</dbReference>
<dbReference type="InterPro" id="IPR016197">
    <property type="entry name" value="Chromo-like_dom_sf"/>
</dbReference>
<dbReference type="PANTHER" id="PTHR10615">
    <property type="entry name" value="HISTONE ACETYLTRANSFERASE"/>
    <property type="match status" value="1"/>
</dbReference>
<dbReference type="Pfam" id="PF01853">
    <property type="entry name" value="MOZ_SAS"/>
    <property type="match status" value="1"/>
</dbReference>
<dbReference type="GO" id="GO:0035267">
    <property type="term" value="C:NuA4 histone acetyltransferase complex"/>
    <property type="evidence" value="ECO:0007669"/>
    <property type="project" value="TreeGrafter"/>
</dbReference>
<dbReference type="EMBL" id="KI669500">
    <property type="protein sequence ID" value="OCF35056.1"/>
    <property type="molecule type" value="Genomic_DNA"/>
</dbReference>
<gene>
    <name evidence="16" type="ORF">I316_03096</name>
</gene>
<evidence type="ECO:0000256" key="10">
    <source>
        <dbReference type="ARBA" id="ARBA00023163"/>
    </source>
</evidence>
<dbReference type="Gene3D" id="2.30.30.140">
    <property type="match status" value="1"/>
</dbReference>
<evidence type="ECO:0000259" key="15">
    <source>
        <dbReference type="PROSITE" id="PS51726"/>
    </source>
</evidence>
<proteinExistence type="inferred from homology"/>
<evidence type="ECO:0000256" key="12">
    <source>
        <dbReference type="ARBA" id="ARBA00023315"/>
    </source>
</evidence>
<dbReference type="InterPro" id="IPR040706">
    <property type="entry name" value="Zf-MYST"/>
</dbReference>
<feature type="region of interest" description="Disordered" evidence="14">
    <location>
        <begin position="1"/>
        <end position="27"/>
    </location>
</feature>
<feature type="region of interest" description="Disordered" evidence="14">
    <location>
        <begin position="108"/>
        <end position="154"/>
    </location>
</feature>
<dbReference type="SUPFAM" id="SSF55729">
    <property type="entry name" value="Acyl-CoA N-acyltransferases (Nat)"/>
    <property type="match status" value="1"/>
</dbReference>
<keyword evidence="11" id="KW-0539">Nucleus</keyword>
<dbReference type="GO" id="GO:0006355">
    <property type="term" value="P:regulation of DNA-templated transcription"/>
    <property type="evidence" value="ECO:0007669"/>
    <property type="project" value="InterPro"/>
</dbReference>
<dbReference type="GO" id="GO:0046972">
    <property type="term" value="F:histone H4K16 acetyltransferase activity"/>
    <property type="evidence" value="ECO:0007669"/>
    <property type="project" value="TreeGrafter"/>
</dbReference>
<dbReference type="GO" id="GO:0008270">
    <property type="term" value="F:zinc ion binding"/>
    <property type="evidence" value="ECO:0007669"/>
    <property type="project" value="UniProtKB-KW"/>
</dbReference>
<keyword evidence="4" id="KW-0808">Transferase</keyword>
<dbReference type="Proteomes" id="UP000092666">
    <property type="component" value="Unassembled WGS sequence"/>
</dbReference>
<dbReference type="GO" id="GO:0005634">
    <property type="term" value="C:nucleus"/>
    <property type="evidence" value="ECO:0007669"/>
    <property type="project" value="UniProtKB-SubCell"/>
</dbReference>
<keyword evidence="12" id="KW-0012">Acyltransferase</keyword>
<feature type="active site" description="Proton donor/acceptor" evidence="13">
    <location>
        <position position="423"/>
    </location>
</feature>
<evidence type="ECO:0000256" key="2">
    <source>
        <dbReference type="ARBA" id="ARBA00010107"/>
    </source>
</evidence>
<accession>A0A1B9GVL4</accession>
<feature type="compositionally biased region" description="Basic residues" evidence="14">
    <location>
        <begin position="216"/>
        <end position="227"/>
    </location>
</feature>
<keyword evidence="6" id="KW-0863">Zinc-finger</keyword>
<evidence type="ECO:0000256" key="9">
    <source>
        <dbReference type="ARBA" id="ARBA00023015"/>
    </source>
</evidence>
<evidence type="ECO:0000256" key="8">
    <source>
        <dbReference type="ARBA" id="ARBA00022990"/>
    </source>
</evidence>
<dbReference type="Gene3D" id="3.30.60.60">
    <property type="entry name" value="N-acetyl transferase-like"/>
    <property type="match status" value="1"/>
</dbReference>
<dbReference type="InterPro" id="IPR050603">
    <property type="entry name" value="MYST_HAT"/>
</dbReference>
<protein>
    <recommendedName>
        <fullName evidence="3">histone acetyltransferase</fullName>
        <ecNumber evidence="3">2.3.1.48</ecNumber>
    </recommendedName>
</protein>
<evidence type="ECO:0000256" key="5">
    <source>
        <dbReference type="ARBA" id="ARBA00022723"/>
    </source>
</evidence>
<dbReference type="AlphaFoldDB" id="A0A1B9GVL4"/>
<evidence type="ECO:0000256" key="7">
    <source>
        <dbReference type="ARBA" id="ARBA00022833"/>
    </source>
</evidence>
<feature type="region of interest" description="Disordered" evidence="14">
    <location>
        <begin position="558"/>
        <end position="611"/>
    </location>
</feature>
<dbReference type="InterPro" id="IPR016181">
    <property type="entry name" value="Acyl_CoA_acyltransferase"/>
</dbReference>
<evidence type="ECO:0000256" key="14">
    <source>
        <dbReference type="SAM" id="MobiDB-lite"/>
    </source>
</evidence>
<evidence type="ECO:0000313" key="16">
    <source>
        <dbReference type="EMBL" id="OCF35056.1"/>
    </source>
</evidence>
<dbReference type="EC" id="2.3.1.48" evidence="3"/>
<dbReference type="SUPFAM" id="SSF54160">
    <property type="entry name" value="Chromo domain-like"/>
    <property type="match status" value="1"/>
</dbReference>
<evidence type="ECO:0000256" key="13">
    <source>
        <dbReference type="PIRSR" id="PIRSR602717-51"/>
    </source>
</evidence>
<reference evidence="16 17" key="1">
    <citation type="submission" date="2013-07" db="EMBL/GenBank/DDBJ databases">
        <title>The Genome Sequence of Cryptococcus heveanensis BCC8398.</title>
        <authorList>
            <consortium name="The Broad Institute Genome Sequencing Platform"/>
            <person name="Cuomo C."/>
            <person name="Litvintseva A."/>
            <person name="Chen Y."/>
            <person name="Heitman J."/>
            <person name="Sun S."/>
            <person name="Springer D."/>
            <person name="Dromer F."/>
            <person name="Young S.K."/>
            <person name="Zeng Q."/>
            <person name="Gargeya S."/>
            <person name="Fitzgerald M."/>
            <person name="Abouelleil A."/>
            <person name="Alvarado L."/>
            <person name="Berlin A.M."/>
            <person name="Chapman S.B."/>
            <person name="Dewar J."/>
            <person name="Goldberg J."/>
            <person name="Griggs A."/>
            <person name="Gujja S."/>
            <person name="Hansen M."/>
            <person name="Howarth C."/>
            <person name="Imamovic A."/>
            <person name="Larimer J."/>
            <person name="McCowan C."/>
            <person name="Murphy C."/>
            <person name="Pearson M."/>
            <person name="Priest M."/>
            <person name="Roberts A."/>
            <person name="Saif S."/>
            <person name="Shea T."/>
            <person name="Sykes S."/>
            <person name="Wortman J."/>
            <person name="Nusbaum C."/>
            <person name="Birren B."/>
        </authorList>
    </citation>
    <scope>NUCLEOTIDE SEQUENCE [LARGE SCALE GENOMIC DNA]</scope>
    <source>
        <strain evidence="16 17">BCC8398</strain>
    </source>
</reference>
<dbReference type="PANTHER" id="PTHR10615:SF219">
    <property type="entry name" value="HISTONE ACETYLTRANSFERASE KAT5"/>
    <property type="match status" value="1"/>
</dbReference>
<evidence type="ECO:0000256" key="1">
    <source>
        <dbReference type="ARBA" id="ARBA00004123"/>
    </source>
</evidence>
<reference evidence="17" key="2">
    <citation type="submission" date="2013-12" db="EMBL/GenBank/DDBJ databases">
        <title>Evolution of pathogenesis and genome organization in the Tremellales.</title>
        <authorList>
            <person name="Cuomo C."/>
            <person name="Litvintseva A."/>
            <person name="Heitman J."/>
            <person name="Chen Y."/>
            <person name="Sun S."/>
            <person name="Springer D."/>
            <person name="Dromer F."/>
            <person name="Young S."/>
            <person name="Zeng Q."/>
            <person name="Chapman S."/>
            <person name="Gujja S."/>
            <person name="Saif S."/>
            <person name="Birren B."/>
        </authorList>
    </citation>
    <scope>NUCLEOTIDE SEQUENCE [LARGE SCALE GENOMIC DNA]</scope>
    <source>
        <strain evidence="17">BCC8398</strain>
    </source>
</reference>
<evidence type="ECO:0000313" key="17">
    <source>
        <dbReference type="Proteomes" id="UP000092666"/>
    </source>
</evidence>
<keyword evidence="10" id="KW-0804">Transcription</keyword>
<dbReference type="PROSITE" id="PS51726">
    <property type="entry name" value="MYST_HAT"/>
    <property type="match status" value="1"/>
</dbReference>
<dbReference type="Gene3D" id="1.10.10.10">
    <property type="entry name" value="Winged helix-like DNA-binding domain superfamily/Winged helix DNA-binding domain"/>
    <property type="match status" value="1"/>
</dbReference>
<keyword evidence="5" id="KW-0479">Metal-binding</keyword>
<evidence type="ECO:0000256" key="4">
    <source>
        <dbReference type="ARBA" id="ARBA00022679"/>
    </source>
</evidence>
<feature type="region of interest" description="Disordered" evidence="14">
    <location>
        <begin position="185"/>
        <end position="244"/>
    </location>
</feature>
<comment type="similarity">
    <text evidence="2">Belongs to the MYST (SAS/MOZ) family.</text>
</comment>
<dbReference type="STRING" id="1296120.A0A1B9GVL4"/>
<dbReference type="InterPro" id="IPR025995">
    <property type="entry name" value="Tudor-knot"/>
</dbReference>
<dbReference type="InterPro" id="IPR002717">
    <property type="entry name" value="HAT_MYST-type"/>
</dbReference>
<dbReference type="FunFam" id="3.40.630.30:FF:000156">
    <property type="entry name" value="Histone acetyltransferase"/>
    <property type="match status" value="1"/>
</dbReference>
<dbReference type="Gene3D" id="3.40.630.30">
    <property type="match status" value="1"/>
</dbReference>
<keyword evidence="8" id="KW-0007">Acetylation</keyword>
<dbReference type="InterPro" id="IPR036388">
    <property type="entry name" value="WH-like_DNA-bd_sf"/>
</dbReference>
<feature type="domain" description="MYST-type HAT" evidence="15">
    <location>
        <begin position="154"/>
        <end position="562"/>
    </location>
</feature>
<keyword evidence="17" id="KW-1185">Reference proteome</keyword>
<evidence type="ECO:0000256" key="3">
    <source>
        <dbReference type="ARBA" id="ARBA00013184"/>
    </source>
</evidence>
<feature type="compositionally biased region" description="Polar residues" evidence="14">
    <location>
        <begin position="568"/>
        <end position="588"/>
    </location>
</feature>
<comment type="subcellular location">
    <subcellularLocation>
        <location evidence="1">Nucleus</location>
    </subcellularLocation>
</comment>
<keyword evidence="7" id="KW-0862">Zinc</keyword>
<evidence type="ECO:0000256" key="11">
    <source>
        <dbReference type="ARBA" id="ARBA00023242"/>
    </source>
</evidence>
<feature type="compositionally biased region" description="Polar residues" evidence="14">
    <location>
        <begin position="228"/>
        <end position="239"/>
    </location>
</feature>
<dbReference type="Pfam" id="PF11717">
    <property type="entry name" value="Tudor-knot"/>
    <property type="match status" value="1"/>
</dbReference>
<keyword evidence="9" id="KW-0805">Transcription regulation</keyword>
<evidence type="ECO:0000256" key="6">
    <source>
        <dbReference type="ARBA" id="ARBA00022771"/>
    </source>
</evidence>
<name>A0A1B9GVL4_9TREE</name>
<sequence length="654" mass="72279">MPIRISDLTKAEDAQSSSKPSSRDVRKDEIKLGIQYIIHRKGQGHAPRPANILDSRVGKSGSTEYYISFVGQDKRLDAWVSVGEVGDRYTNEDIAGSSGSSKANLKEELSAAPDTTTQAGPSTPPIPAVERPNKRPDAPPSTASTPEREHAAMTRVRNFEDVRFGEYLVKTWYYSPYPLPIDDSHHSQSHAAHNVSSPISASSRNAKLGDSPSEAKKRKLNPARTHSHSQASQQANDGQVATPGRSRLIASSRSVSEMFSGVGKGGEGARGRLWVCDLCFKYMRTRSAWDRHTSGCTMLQPPGRRVYQRGSYTIWEIDGAQATLYCQNLSLFGKLFIDHKSIFFHVENFLFYVLCDAATSKRDQVMAFFSKEKLSYDDYNLACIVTFPPHQNRGFGKLLIEFSYYLTLHPSTRPSTLSPGTPERPLSDLGLKGYTAYWVSVILRFLRKLLESVEPFKSIESPTKAPLRPVPVENGRNNSSEGRTLRVRRAPVPVADGAASGEKVIVNDVEFIRSPVAGYKGQQSINTTLKEISEACHLRTDDVAFTLSELGFLNHRRIAQSPEDNRSRNGASHSAMSGTSSAALQSSHSHGHARSHFGGEDDLDGESGRGGDYEVDLGEWKDIEVVITRGMVDEAAEKWRVKDKGVLDEKYVLL</sequence>